<proteinExistence type="inferred from homology"/>
<dbReference type="SUPFAM" id="SSF53254">
    <property type="entry name" value="Phosphoglycerate mutase-like"/>
    <property type="match status" value="1"/>
</dbReference>
<keyword evidence="3" id="KW-1133">Transmembrane helix</keyword>
<evidence type="ECO:0000256" key="1">
    <source>
        <dbReference type="ARBA" id="ARBA00005375"/>
    </source>
</evidence>
<dbReference type="Proteomes" id="UP000284403">
    <property type="component" value="Unassembled WGS sequence"/>
</dbReference>
<evidence type="ECO:0000256" key="2">
    <source>
        <dbReference type="ARBA" id="ARBA00022801"/>
    </source>
</evidence>
<comment type="caution">
    <text evidence="5">The sequence shown here is derived from an EMBL/GenBank/DDBJ whole genome shotgun (WGS) entry which is preliminary data.</text>
</comment>
<dbReference type="Gene3D" id="3.40.50.1240">
    <property type="entry name" value="Phosphoglycerate mutase-like"/>
    <property type="match status" value="1"/>
</dbReference>
<dbReference type="InterPro" id="IPR029033">
    <property type="entry name" value="His_PPase_superfam"/>
</dbReference>
<dbReference type="Pfam" id="PF00328">
    <property type="entry name" value="His_Phos_2"/>
    <property type="match status" value="1"/>
</dbReference>
<gene>
    <name evidence="5" type="ORF">Tco025E_08221</name>
</gene>
<dbReference type="AlphaFoldDB" id="A0A3R7NJE5"/>
<dbReference type="PROSITE" id="PS00616">
    <property type="entry name" value="HIS_ACID_PHOSPHAT_1"/>
    <property type="match status" value="1"/>
</dbReference>
<dbReference type="GO" id="GO:0003993">
    <property type="term" value="F:acid phosphatase activity"/>
    <property type="evidence" value="ECO:0007669"/>
    <property type="project" value="UniProtKB-EC"/>
</dbReference>
<dbReference type="EMBL" id="MKKU01000720">
    <property type="protein sequence ID" value="RNF03470.1"/>
    <property type="molecule type" value="Genomic_DNA"/>
</dbReference>
<dbReference type="InterPro" id="IPR033379">
    <property type="entry name" value="Acid_Pase_AS"/>
</dbReference>
<keyword evidence="3" id="KW-0472">Membrane</keyword>
<reference evidence="5 6" key="1">
    <citation type="journal article" date="2018" name="BMC Genomics">
        <title>Genomic comparison of Trypanosoma conorhini and Trypanosoma rangeli to Trypanosoma cruzi strains of high and low virulence.</title>
        <authorList>
            <person name="Bradwell K.R."/>
            <person name="Koparde V.N."/>
            <person name="Matveyev A.V."/>
            <person name="Serrano M.G."/>
            <person name="Alves J.M."/>
            <person name="Parikh H."/>
            <person name="Huang B."/>
            <person name="Lee V."/>
            <person name="Espinosa-Alvarez O."/>
            <person name="Ortiz P.A."/>
            <person name="Costa-Martins A.G."/>
            <person name="Teixeira M.M."/>
            <person name="Buck G.A."/>
        </authorList>
    </citation>
    <scope>NUCLEOTIDE SEQUENCE [LARGE SCALE GENOMIC DNA]</scope>
    <source>
        <strain evidence="5 6">025E</strain>
    </source>
</reference>
<dbReference type="PANTHER" id="PTHR11567">
    <property type="entry name" value="ACID PHOSPHATASE-RELATED"/>
    <property type="match status" value="1"/>
</dbReference>
<evidence type="ECO:0000256" key="4">
    <source>
        <dbReference type="SAM" id="SignalP"/>
    </source>
</evidence>
<organism evidence="5 6">
    <name type="scientific">Trypanosoma conorhini</name>
    <dbReference type="NCBI Taxonomy" id="83891"/>
    <lineage>
        <taxon>Eukaryota</taxon>
        <taxon>Discoba</taxon>
        <taxon>Euglenozoa</taxon>
        <taxon>Kinetoplastea</taxon>
        <taxon>Metakinetoplastina</taxon>
        <taxon>Trypanosomatida</taxon>
        <taxon>Trypanosomatidae</taxon>
        <taxon>Trypanosoma</taxon>
    </lineage>
</organism>
<protein>
    <submittedName>
        <fullName evidence="5">Putative membrane-bound acid phosphatase 2</fullName>
        <ecNumber evidence="5">3.1.3.2</ecNumber>
    </submittedName>
</protein>
<dbReference type="OrthoDB" id="258392at2759"/>
<dbReference type="InterPro" id="IPR050645">
    <property type="entry name" value="Histidine_acid_phosphatase"/>
</dbReference>
<evidence type="ECO:0000313" key="6">
    <source>
        <dbReference type="Proteomes" id="UP000284403"/>
    </source>
</evidence>
<keyword evidence="3" id="KW-0812">Transmembrane</keyword>
<dbReference type="EC" id="3.1.3.2" evidence="5"/>
<feature type="chain" id="PRO_5018621842" evidence="4">
    <location>
        <begin position="31"/>
        <end position="511"/>
    </location>
</feature>
<keyword evidence="6" id="KW-1185">Reference proteome</keyword>
<comment type="similarity">
    <text evidence="1">Belongs to the histidine acid phosphatase family.</text>
</comment>
<feature type="signal peptide" evidence="4">
    <location>
        <begin position="1"/>
        <end position="30"/>
    </location>
</feature>
<keyword evidence="2 5" id="KW-0378">Hydrolase</keyword>
<dbReference type="PANTHER" id="PTHR11567:SF110">
    <property type="entry name" value="2-PHOSPHOXYLOSE PHOSPHATASE 1"/>
    <property type="match status" value="1"/>
</dbReference>
<name>A0A3R7NJE5_9TRYP</name>
<keyword evidence="4" id="KW-0732">Signal</keyword>
<dbReference type="InterPro" id="IPR000560">
    <property type="entry name" value="His_Pase_clade-2"/>
</dbReference>
<dbReference type="GeneID" id="40321832"/>
<sequence length="511" mass="55359">MTAGGACRWACCVAVWLAALLLVHVGGGNAAVTLRLVQVVHRHGSRAAVVKYNQTQICGDVPCGQLNEAGRKMLTNAGKFLRERYNVKGAKPFFPSESYDLEVSYSRSTDVPRTLQSADAFLYGLFPNRTAAFPAIHTVAEASDRILRSDAIPYARVFYYLDDAWKREVGSPKINELIDSPTLQAVAREALSEGYCADPAKLNSCAYSLFDIGTSLEAVGRIDEFPKLKENLEKLRSYAGFYFRAQFGYNTSDEVKVKMGSSGQPLMQQFLANAQLHMQGKSTYKLYHYSAHDTTLIPLAATLADDGLDAVMPPYAQLYAFELLYDDAANAYSVRVVRGSPGQTPATNYAFSLDGFKLRCMGSDGRVYVAKDNTCPYYDLQRFVESSKPTSPEGLCYLSDHYRDLLSCPAQAGATPNKHCRDYRLACPAFACGSGHTLDPVAVQCVCSSASCMERSAVGGQGASEKRVSAGATAGIAIACFAVGAILVACVAVVVVSRRKNKYAVGQDQSA</sequence>
<evidence type="ECO:0000256" key="3">
    <source>
        <dbReference type="SAM" id="Phobius"/>
    </source>
</evidence>
<dbReference type="CDD" id="cd07061">
    <property type="entry name" value="HP_HAP_like"/>
    <property type="match status" value="1"/>
</dbReference>
<accession>A0A3R7NJE5</accession>
<evidence type="ECO:0000313" key="5">
    <source>
        <dbReference type="EMBL" id="RNF03470.1"/>
    </source>
</evidence>
<dbReference type="RefSeq" id="XP_029224850.1">
    <property type="nucleotide sequence ID" value="XM_029375076.1"/>
</dbReference>
<feature type="transmembrane region" description="Helical" evidence="3">
    <location>
        <begin position="474"/>
        <end position="496"/>
    </location>
</feature>